<keyword evidence="2" id="KW-0963">Cytoplasm</keyword>
<dbReference type="InterPro" id="IPR036388">
    <property type="entry name" value="WH-like_DNA-bd_sf"/>
</dbReference>
<feature type="modified residue" description="4-aspartylphosphate" evidence="8">
    <location>
        <position position="58"/>
    </location>
</feature>
<feature type="DNA-binding region" description="OmpR/PhoB-type" evidence="9">
    <location>
        <begin position="131"/>
        <end position="225"/>
    </location>
</feature>
<evidence type="ECO:0000259" key="11">
    <source>
        <dbReference type="PROSITE" id="PS51755"/>
    </source>
</evidence>
<feature type="domain" description="Response regulatory" evidence="10">
    <location>
        <begin position="9"/>
        <end position="123"/>
    </location>
</feature>
<dbReference type="PROSITE" id="PS51755">
    <property type="entry name" value="OMPR_PHOB"/>
    <property type="match status" value="1"/>
</dbReference>
<feature type="domain" description="OmpR/PhoB-type" evidence="11">
    <location>
        <begin position="131"/>
        <end position="225"/>
    </location>
</feature>
<comment type="subcellular location">
    <subcellularLocation>
        <location evidence="1">Cytoplasm</location>
    </subcellularLocation>
</comment>
<evidence type="ECO:0000259" key="10">
    <source>
        <dbReference type="PROSITE" id="PS50110"/>
    </source>
</evidence>
<evidence type="ECO:0000256" key="7">
    <source>
        <dbReference type="ARBA" id="ARBA00023163"/>
    </source>
</evidence>
<dbReference type="SMART" id="SM00448">
    <property type="entry name" value="REC"/>
    <property type="match status" value="1"/>
</dbReference>
<dbReference type="InterPro" id="IPR001867">
    <property type="entry name" value="OmpR/PhoB-type_DNA-bd"/>
</dbReference>
<proteinExistence type="predicted"/>
<dbReference type="PANTHER" id="PTHR48111:SF35">
    <property type="entry name" value="TRANSCRIPTIONAL REGULATORY PROTEIN QSEB"/>
    <property type="match status" value="1"/>
</dbReference>
<evidence type="ECO:0000256" key="2">
    <source>
        <dbReference type="ARBA" id="ARBA00022490"/>
    </source>
</evidence>
<dbReference type="InterPro" id="IPR011006">
    <property type="entry name" value="CheY-like_superfamily"/>
</dbReference>
<dbReference type="PROSITE" id="PS50110">
    <property type="entry name" value="RESPONSE_REGULATORY"/>
    <property type="match status" value="1"/>
</dbReference>
<dbReference type="GO" id="GO:0032993">
    <property type="term" value="C:protein-DNA complex"/>
    <property type="evidence" value="ECO:0007669"/>
    <property type="project" value="TreeGrafter"/>
</dbReference>
<dbReference type="Proteomes" id="UP000507979">
    <property type="component" value="Unassembled WGS sequence"/>
</dbReference>
<evidence type="ECO:0000313" key="13">
    <source>
        <dbReference type="Proteomes" id="UP000507979"/>
    </source>
</evidence>
<dbReference type="Gene3D" id="3.40.50.2300">
    <property type="match status" value="1"/>
</dbReference>
<keyword evidence="4" id="KW-0902">Two-component regulatory system</keyword>
<dbReference type="AlphaFoldDB" id="A0A6J5APB0"/>
<reference evidence="12 13" key="1">
    <citation type="submission" date="2020-04" db="EMBL/GenBank/DDBJ databases">
        <authorList>
            <person name="De Canck E."/>
        </authorList>
    </citation>
    <scope>NUCLEOTIDE SEQUENCE [LARGE SCALE GENOMIC DNA]</scope>
    <source>
        <strain evidence="12 13">LMG 26845</strain>
    </source>
</reference>
<gene>
    <name evidence="12" type="primary">qseB_4</name>
    <name evidence="12" type="ORF">LMG26845_04121</name>
</gene>
<organism evidence="12 13">
    <name type="scientific">Achromobacter insuavis</name>
    <dbReference type="NCBI Taxonomy" id="1287735"/>
    <lineage>
        <taxon>Bacteria</taxon>
        <taxon>Pseudomonadati</taxon>
        <taxon>Pseudomonadota</taxon>
        <taxon>Betaproteobacteria</taxon>
        <taxon>Burkholderiales</taxon>
        <taxon>Alcaligenaceae</taxon>
        <taxon>Achromobacter</taxon>
    </lineage>
</organism>
<protein>
    <submittedName>
        <fullName evidence="12">Transcriptional regulatory protein QseB</fullName>
    </submittedName>
</protein>
<accession>A0A6J5APB0</accession>
<keyword evidence="7" id="KW-0804">Transcription</keyword>
<evidence type="ECO:0000313" key="12">
    <source>
        <dbReference type="EMBL" id="CAB3678201.1"/>
    </source>
</evidence>
<evidence type="ECO:0000256" key="8">
    <source>
        <dbReference type="PROSITE-ProRule" id="PRU00169"/>
    </source>
</evidence>
<dbReference type="CDD" id="cd17624">
    <property type="entry name" value="REC_OmpR_PmrA-like"/>
    <property type="match status" value="1"/>
</dbReference>
<dbReference type="GO" id="GO:0000156">
    <property type="term" value="F:phosphorelay response regulator activity"/>
    <property type="evidence" value="ECO:0007669"/>
    <property type="project" value="TreeGrafter"/>
</dbReference>
<dbReference type="EMBL" id="CADIJR010000046">
    <property type="protein sequence ID" value="CAB3678201.1"/>
    <property type="molecule type" value="Genomic_DNA"/>
</dbReference>
<dbReference type="Gene3D" id="1.10.10.10">
    <property type="entry name" value="Winged helix-like DNA-binding domain superfamily/Winged helix DNA-binding domain"/>
    <property type="match status" value="1"/>
</dbReference>
<dbReference type="GO" id="GO:0000976">
    <property type="term" value="F:transcription cis-regulatory region binding"/>
    <property type="evidence" value="ECO:0007669"/>
    <property type="project" value="TreeGrafter"/>
</dbReference>
<evidence type="ECO:0000256" key="1">
    <source>
        <dbReference type="ARBA" id="ARBA00004496"/>
    </source>
</evidence>
<dbReference type="Gene3D" id="6.10.250.690">
    <property type="match status" value="1"/>
</dbReference>
<evidence type="ECO:0000256" key="9">
    <source>
        <dbReference type="PROSITE-ProRule" id="PRU01091"/>
    </source>
</evidence>
<dbReference type="SUPFAM" id="SSF52172">
    <property type="entry name" value="CheY-like"/>
    <property type="match status" value="1"/>
</dbReference>
<keyword evidence="5" id="KW-0805">Transcription regulation</keyword>
<keyword evidence="13" id="KW-1185">Reference proteome</keyword>
<dbReference type="InterPro" id="IPR039420">
    <property type="entry name" value="WalR-like"/>
</dbReference>
<dbReference type="Pfam" id="PF00072">
    <property type="entry name" value="Response_reg"/>
    <property type="match status" value="1"/>
</dbReference>
<dbReference type="SUPFAM" id="SSF46894">
    <property type="entry name" value="C-terminal effector domain of the bipartite response regulators"/>
    <property type="match status" value="1"/>
</dbReference>
<dbReference type="InterPro" id="IPR016032">
    <property type="entry name" value="Sig_transdc_resp-reg_C-effctor"/>
</dbReference>
<evidence type="ECO:0000256" key="3">
    <source>
        <dbReference type="ARBA" id="ARBA00022553"/>
    </source>
</evidence>
<keyword evidence="6 9" id="KW-0238">DNA-binding</keyword>
<dbReference type="GO" id="GO:0005829">
    <property type="term" value="C:cytosol"/>
    <property type="evidence" value="ECO:0007669"/>
    <property type="project" value="TreeGrafter"/>
</dbReference>
<dbReference type="GO" id="GO:0006355">
    <property type="term" value="P:regulation of DNA-templated transcription"/>
    <property type="evidence" value="ECO:0007669"/>
    <property type="project" value="InterPro"/>
</dbReference>
<dbReference type="InterPro" id="IPR001789">
    <property type="entry name" value="Sig_transdc_resp-reg_receiver"/>
</dbReference>
<sequence>MESQGAFLQVLLVEDDAMLGDALRASMAQAGMRVDWVRDVPEARLALVDHGYGAVLLDLGLPGGSGLAVLKHLRGRYDATPVLIITARDRLSERVQGLDAGADDYIVKPFQLDELLARLRAVVRRSSNSVVSVLRCRDVLLDPVRRVVTRAGAEVVLSASEYRTLLALMERAGQTVSREQLESAVYGGSGTIESNTVAVYVHQLRRKLGEDLVATVHGLGYRIAAGDAP</sequence>
<dbReference type="PANTHER" id="PTHR48111">
    <property type="entry name" value="REGULATOR OF RPOS"/>
    <property type="match status" value="1"/>
</dbReference>
<evidence type="ECO:0000256" key="4">
    <source>
        <dbReference type="ARBA" id="ARBA00023012"/>
    </source>
</evidence>
<name>A0A6J5APB0_9BURK</name>
<evidence type="ECO:0000256" key="5">
    <source>
        <dbReference type="ARBA" id="ARBA00023015"/>
    </source>
</evidence>
<dbReference type="CDD" id="cd00383">
    <property type="entry name" value="trans_reg_C"/>
    <property type="match status" value="1"/>
</dbReference>
<dbReference type="SMART" id="SM00862">
    <property type="entry name" value="Trans_reg_C"/>
    <property type="match status" value="1"/>
</dbReference>
<keyword evidence="3 8" id="KW-0597">Phosphoprotein</keyword>
<dbReference type="Pfam" id="PF00486">
    <property type="entry name" value="Trans_reg_C"/>
    <property type="match status" value="1"/>
</dbReference>
<evidence type="ECO:0000256" key="6">
    <source>
        <dbReference type="ARBA" id="ARBA00023125"/>
    </source>
</evidence>